<evidence type="ECO:0000259" key="20">
    <source>
        <dbReference type="PROSITE" id="PS50238"/>
    </source>
</evidence>
<feature type="region of interest" description="Disordered" evidence="18">
    <location>
        <begin position="517"/>
        <end position="544"/>
    </location>
</feature>
<dbReference type="Pfam" id="PF00169">
    <property type="entry name" value="PH"/>
    <property type="match status" value="1"/>
</dbReference>
<dbReference type="FunFam" id="1.10.555.10:FF:000015">
    <property type="entry name" value="rho GTPase-activating protein 25 isoform X1"/>
    <property type="match status" value="1"/>
</dbReference>
<dbReference type="InterPro" id="IPR001849">
    <property type="entry name" value="PH_domain"/>
</dbReference>
<dbReference type="InterPro" id="IPR011993">
    <property type="entry name" value="PH-like_dom_sf"/>
</dbReference>
<evidence type="ECO:0000256" key="9">
    <source>
        <dbReference type="ARBA" id="ARBA00022949"/>
    </source>
</evidence>
<dbReference type="GO" id="GO:0030154">
    <property type="term" value="P:cell differentiation"/>
    <property type="evidence" value="ECO:0007669"/>
    <property type="project" value="UniProtKB-KW"/>
</dbReference>
<feature type="region of interest" description="Disordered" evidence="18">
    <location>
        <begin position="715"/>
        <end position="742"/>
    </location>
</feature>
<dbReference type="GO" id="GO:0007165">
    <property type="term" value="P:signal transduction"/>
    <property type="evidence" value="ECO:0007669"/>
    <property type="project" value="InterPro"/>
</dbReference>
<keyword evidence="12" id="KW-0966">Cell projection</keyword>
<comment type="subcellular location">
    <subcellularLocation>
        <location evidence="2">Cell junction</location>
    </subcellularLocation>
    <subcellularLocation>
        <location evidence="3">Cell projection</location>
    </subcellularLocation>
    <subcellularLocation>
        <location evidence="1">Cytoplasm</location>
        <location evidence="1">Cytoskeleton</location>
    </subcellularLocation>
</comment>
<dbReference type="PROSITE" id="PS50003">
    <property type="entry name" value="PH_DOMAIN"/>
    <property type="match status" value="1"/>
</dbReference>
<keyword evidence="11" id="KW-0206">Cytoskeleton</keyword>
<dbReference type="SMART" id="SM00233">
    <property type="entry name" value="PH"/>
    <property type="match status" value="1"/>
</dbReference>
<dbReference type="GO" id="GO:0005096">
    <property type="term" value="F:GTPase activator activity"/>
    <property type="evidence" value="ECO:0007669"/>
    <property type="project" value="UniProtKB-KW"/>
</dbReference>
<evidence type="ECO:0000256" key="6">
    <source>
        <dbReference type="ARBA" id="ARBA00022490"/>
    </source>
</evidence>
<evidence type="ECO:0000256" key="7">
    <source>
        <dbReference type="ARBA" id="ARBA00022553"/>
    </source>
</evidence>
<organism evidence="21 22">
    <name type="scientific">Podarcis lilfordi</name>
    <name type="common">Lilford's wall lizard</name>
    <dbReference type="NCBI Taxonomy" id="74358"/>
    <lineage>
        <taxon>Eukaryota</taxon>
        <taxon>Metazoa</taxon>
        <taxon>Chordata</taxon>
        <taxon>Craniata</taxon>
        <taxon>Vertebrata</taxon>
        <taxon>Euteleostomi</taxon>
        <taxon>Lepidosauria</taxon>
        <taxon>Squamata</taxon>
        <taxon>Bifurcata</taxon>
        <taxon>Unidentata</taxon>
        <taxon>Episquamata</taxon>
        <taxon>Laterata</taxon>
        <taxon>Lacertibaenia</taxon>
        <taxon>Lacertidae</taxon>
        <taxon>Podarcis</taxon>
    </lineage>
</organism>
<reference evidence="21" key="1">
    <citation type="submission" date="2022-12" db="EMBL/GenBank/DDBJ databases">
        <authorList>
            <person name="Alioto T."/>
            <person name="Alioto T."/>
            <person name="Gomez Garrido J."/>
        </authorList>
    </citation>
    <scope>NUCLEOTIDE SEQUENCE</scope>
</reference>
<keyword evidence="9" id="KW-0965">Cell junction</keyword>
<dbReference type="Gene3D" id="1.10.555.10">
    <property type="entry name" value="Rho GTPase activation protein"/>
    <property type="match status" value="1"/>
</dbReference>
<dbReference type="EMBL" id="OX395130">
    <property type="protein sequence ID" value="CAI5774043.1"/>
    <property type="molecule type" value="Genomic_DNA"/>
</dbReference>
<dbReference type="SMART" id="SM00324">
    <property type="entry name" value="RhoGAP"/>
    <property type="match status" value="1"/>
</dbReference>
<sequence length="849" mass="94205">MGDPPGLPCRPSSPCRQEPALKRGWLKKQRSIMKNWQQRWFVLRGDQLLYYKNEDEVKPQGFVPLQGNQVNEVPPNPEEPGKYLFEISAGGTAGRDKVPIHHEAFLFMASSQNDMEDWVKAIRRVIWTPFTGDDQLVHVQHLENAKEVWDTLRTTHQRDAGSSALLYFEKLTNLRLAPDGDVQAHLTEMKFLRQQMVERNFRLQEEVFCFMMINSLSRTYKQQVIINAERVVALRPDVLPRFNPLQPEGGCEAALRVAAEALWATGAAGGLRMCLMPGVKTFLLCRSCAITLPDFCWMLGSCHAPKCCATTRGIFGQRLEDTVQYERKYGKHLAPLLVEQCVDFIREHGLAEEGLFRMPGQANLVKELHDSFDCGEKPLFDSNTDVHTVASLLKLYLRELPEPVIPFARYEDFLSCGQLLSKDKGEGTQELARHVRSLPQANYNLLKYICKFLDEVQSHSSHNKMSVQNLATVFGPNILRPQVEDPLAIMEGTSLVQHLMTALISEHGQLFGASLMEGPGQHPHGTIDHLSKDSRADRELESPTVNPVSQLFKAASSAAKEQNSKADCSLPATSPSKRRQTLPAWKYSFRQQGSGSLSHKLGSSLLDSPGFPSGGNWLMNGLYSLQGHCRPSSGGRATGSPQRLSTYDNVPTFGLSVSTHSSSTSATWSSSSCELSLAVDSVSSCPACRASDSSALSSLQVEWATASSFPQSEACLDNSGERSGASCSSDSDPNNGASASKDSARCSGALQSLVAELKAELSKQRIAYDSSIKRIEEANTELRKRVARLEDELDQEKKKYTMLAIKLRNSERARNDADKRNHLLQEEMEDFFKTLGDLTAESQMASTPK</sequence>
<proteinExistence type="predicted"/>
<dbReference type="InterPro" id="IPR008936">
    <property type="entry name" value="Rho_GTPase_activation_prot"/>
</dbReference>
<evidence type="ECO:0000256" key="8">
    <source>
        <dbReference type="ARBA" id="ARBA00022782"/>
    </source>
</evidence>
<dbReference type="SUPFAM" id="SSF48350">
    <property type="entry name" value="GTPase activation domain, GAP"/>
    <property type="match status" value="1"/>
</dbReference>
<feature type="domain" description="Rho-GAP" evidence="20">
    <location>
        <begin position="317"/>
        <end position="511"/>
    </location>
</feature>
<evidence type="ECO:0000256" key="3">
    <source>
        <dbReference type="ARBA" id="ARBA00004316"/>
    </source>
</evidence>
<dbReference type="Proteomes" id="UP001178461">
    <property type="component" value="Chromosome 5"/>
</dbReference>
<dbReference type="InterPro" id="IPR051025">
    <property type="entry name" value="RhoGAP"/>
</dbReference>
<evidence type="ECO:0000256" key="12">
    <source>
        <dbReference type="ARBA" id="ARBA00023273"/>
    </source>
</evidence>
<dbReference type="PANTHER" id="PTHR15228">
    <property type="entry name" value="SPERMATHECAL PHYSIOLOGY VARIANT"/>
    <property type="match status" value="1"/>
</dbReference>
<evidence type="ECO:0000256" key="1">
    <source>
        <dbReference type="ARBA" id="ARBA00004245"/>
    </source>
</evidence>
<evidence type="ECO:0000256" key="18">
    <source>
        <dbReference type="SAM" id="MobiDB-lite"/>
    </source>
</evidence>
<keyword evidence="4" id="KW-0343">GTPase activation</keyword>
<evidence type="ECO:0000256" key="17">
    <source>
        <dbReference type="SAM" id="Coils"/>
    </source>
</evidence>
<evidence type="ECO:0000313" key="22">
    <source>
        <dbReference type="Proteomes" id="UP001178461"/>
    </source>
</evidence>
<protein>
    <recommendedName>
        <fullName evidence="15">Rho GTPase-activating protein 24</fullName>
    </recommendedName>
    <alternativeName>
        <fullName evidence="16">Rho-type GTPase-activating protein 24</fullName>
    </alternativeName>
</protein>
<dbReference type="SUPFAM" id="SSF50729">
    <property type="entry name" value="PH domain-like"/>
    <property type="match status" value="1"/>
</dbReference>
<evidence type="ECO:0000256" key="15">
    <source>
        <dbReference type="ARBA" id="ARBA00070253"/>
    </source>
</evidence>
<keyword evidence="10 17" id="KW-0175">Coiled coil</keyword>
<accession>A0AA35KBC5</accession>
<dbReference type="GO" id="GO:0051056">
    <property type="term" value="P:regulation of small GTPase mediated signal transduction"/>
    <property type="evidence" value="ECO:0007669"/>
    <property type="project" value="UniProtKB-ARBA"/>
</dbReference>
<feature type="region of interest" description="Disordered" evidence="18">
    <location>
        <begin position="562"/>
        <end position="581"/>
    </location>
</feature>
<evidence type="ECO:0000256" key="2">
    <source>
        <dbReference type="ARBA" id="ARBA00004282"/>
    </source>
</evidence>
<evidence type="ECO:0000259" key="19">
    <source>
        <dbReference type="PROSITE" id="PS50003"/>
    </source>
</evidence>
<dbReference type="AlphaFoldDB" id="A0AA35KBC5"/>
<dbReference type="PROSITE" id="PS50238">
    <property type="entry name" value="RHOGAP"/>
    <property type="match status" value="1"/>
</dbReference>
<evidence type="ECO:0000256" key="4">
    <source>
        <dbReference type="ARBA" id="ARBA00022468"/>
    </source>
</evidence>
<evidence type="ECO:0000256" key="13">
    <source>
        <dbReference type="ARBA" id="ARBA00058502"/>
    </source>
</evidence>
<dbReference type="InterPro" id="IPR000198">
    <property type="entry name" value="RhoGAP_dom"/>
</dbReference>
<evidence type="ECO:0000256" key="10">
    <source>
        <dbReference type="ARBA" id="ARBA00023054"/>
    </source>
</evidence>
<dbReference type="GO" id="GO:0005856">
    <property type="term" value="C:cytoskeleton"/>
    <property type="evidence" value="ECO:0007669"/>
    <property type="project" value="UniProtKB-SubCell"/>
</dbReference>
<evidence type="ECO:0000256" key="11">
    <source>
        <dbReference type="ARBA" id="ARBA00023212"/>
    </source>
</evidence>
<keyword evidence="8" id="KW-0221">Differentiation</keyword>
<dbReference type="Gene3D" id="2.30.29.30">
    <property type="entry name" value="Pleckstrin-homology domain (PH domain)/Phosphotyrosine-binding domain (PTB)"/>
    <property type="match status" value="1"/>
</dbReference>
<feature type="domain" description="PH" evidence="19">
    <location>
        <begin position="19"/>
        <end position="127"/>
    </location>
</feature>
<feature type="coiled-coil region" evidence="17">
    <location>
        <begin position="772"/>
        <end position="827"/>
    </location>
</feature>
<gene>
    <name evidence="21" type="ORF">PODLI_1B027314</name>
</gene>
<dbReference type="FunFam" id="2.30.29.30:FF:000286">
    <property type="entry name" value="PH-protein kinase domain containing protein"/>
    <property type="match status" value="1"/>
</dbReference>
<dbReference type="Pfam" id="PF00620">
    <property type="entry name" value="RhoGAP"/>
    <property type="match status" value="1"/>
</dbReference>
<feature type="compositionally biased region" description="Polar residues" evidence="18">
    <location>
        <begin position="725"/>
        <end position="741"/>
    </location>
</feature>
<comment type="subunit">
    <text evidence="14">Interacts with FLNA.</text>
</comment>
<evidence type="ECO:0000256" key="16">
    <source>
        <dbReference type="ARBA" id="ARBA00083366"/>
    </source>
</evidence>
<dbReference type="Pfam" id="PF14223">
    <property type="entry name" value="Retrotran_gag_2"/>
    <property type="match status" value="1"/>
</dbReference>
<keyword evidence="7" id="KW-0597">Phosphoprotein</keyword>
<name>A0AA35KBC5_9SAUR</name>
<comment type="function">
    <text evidence="13">Rho GTPase-activating protein involved in cell polarity, cell morphology and cytoskeletal organization. Acts as a GTPase activator for the Rac-type GTPase by converting it to an inactive GDP-bound state. Controls actin remodeling by inactivating Rac downstream of Rho leading to suppress leading edge protrusion and promotes cell retraction to achieve cellular polarity. Able to suppress RAC1 and CDC42 activity in vitro. Overexpression induces cell rounding with partial or complete disruption of actin stress fibers and formation of membrane ruffles, lamellipodia, and filopodia. Isoform 2 is a vascular cell-specific GAP involved in modulation of angiogenesis.</text>
</comment>
<dbReference type="PANTHER" id="PTHR15228:SF22">
    <property type="entry name" value="RHO GTPASE-ACTIVATING PROTEIN 22"/>
    <property type="match status" value="1"/>
</dbReference>
<keyword evidence="6" id="KW-0963">Cytoplasm</keyword>
<dbReference type="CDD" id="cd04390">
    <property type="entry name" value="RhoGAP_ARHGAP22_24_25"/>
    <property type="match status" value="1"/>
</dbReference>
<dbReference type="GO" id="GO:0005925">
    <property type="term" value="C:focal adhesion"/>
    <property type="evidence" value="ECO:0007669"/>
    <property type="project" value="TreeGrafter"/>
</dbReference>
<evidence type="ECO:0000256" key="5">
    <source>
        <dbReference type="ARBA" id="ARBA00022473"/>
    </source>
</evidence>
<dbReference type="GO" id="GO:0042995">
    <property type="term" value="C:cell projection"/>
    <property type="evidence" value="ECO:0007669"/>
    <property type="project" value="UniProtKB-SubCell"/>
</dbReference>
<evidence type="ECO:0000313" key="21">
    <source>
        <dbReference type="EMBL" id="CAI5774043.1"/>
    </source>
</evidence>
<keyword evidence="22" id="KW-1185">Reference proteome</keyword>
<keyword evidence="5" id="KW-0217">Developmental protein</keyword>
<feature type="compositionally biased region" description="Basic and acidic residues" evidence="18">
    <location>
        <begin position="525"/>
        <end position="541"/>
    </location>
</feature>
<evidence type="ECO:0000256" key="14">
    <source>
        <dbReference type="ARBA" id="ARBA00066033"/>
    </source>
</evidence>